<dbReference type="InterPro" id="IPR038731">
    <property type="entry name" value="RgtA/B/C-like"/>
</dbReference>
<dbReference type="EMBL" id="CP042806">
    <property type="protein sequence ID" value="QEE31446.1"/>
    <property type="molecule type" value="Genomic_DNA"/>
</dbReference>
<feature type="transmembrane region" description="Helical" evidence="8">
    <location>
        <begin position="311"/>
        <end position="327"/>
    </location>
</feature>
<feature type="domain" description="Glycosyltransferase RgtA/B/C/D-like" evidence="9">
    <location>
        <begin position="53"/>
        <end position="209"/>
    </location>
</feature>
<keyword evidence="2" id="KW-1003">Cell membrane</keyword>
<dbReference type="Pfam" id="PF13231">
    <property type="entry name" value="PMT_2"/>
    <property type="match status" value="1"/>
</dbReference>
<dbReference type="KEGG" id="talb:FTW19_18775"/>
<keyword evidence="3" id="KW-0328">Glycosyltransferase</keyword>
<feature type="transmembrane region" description="Helical" evidence="8">
    <location>
        <begin position="192"/>
        <end position="212"/>
    </location>
</feature>
<dbReference type="GO" id="GO:0005886">
    <property type="term" value="C:plasma membrane"/>
    <property type="evidence" value="ECO:0007669"/>
    <property type="project" value="UniProtKB-SubCell"/>
</dbReference>
<evidence type="ECO:0000256" key="4">
    <source>
        <dbReference type="ARBA" id="ARBA00022679"/>
    </source>
</evidence>
<keyword evidence="7 8" id="KW-0472">Membrane</keyword>
<keyword evidence="6 8" id="KW-1133">Transmembrane helix</keyword>
<keyword evidence="4 10" id="KW-0808">Transferase</keyword>
<evidence type="ECO:0000256" key="6">
    <source>
        <dbReference type="ARBA" id="ARBA00022989"/>
    </source>
</evidence>
<feature type="transmembrane region" description="Helical" evidence="8">
    <location>
        <begin position="248"/>
        <end position="273"/>
    </location>
</feature>
<dbReference type="AlphaFoldDB" id="A0A5B9EN50"/>
<keyword evidence="5 8" id="KW-0812">Transmembrane</keyword>
<reference evidence="10 11" key="1">
    <citation type="submission" date="2019-08" db="EMBL/GenBank/DDBJ databases">
        <title>Complete genome sequence of Terriglobus albidus strain ORNL.</title>
        <authorList>
            <person name="Podar M."/>
        </authorList>
    </citation>
    <scope>NUCLEOTIDE SEQUENCE [LARGE SCALE GENOMIC DNA]</scope>
    <source>
        <strain evidence="10 11">ORNL</strain>
    </source>
</reference>
<sequence>MIYPLLFAGIYLSHVTLLRLPYFWDEAGYYVPAALDFFRTGTLIPFTTVTNAHPPLPSILMASWWHIARFVPSATRTLVVMVSAAALLGVFRMARLLAGTAVAATTVLLTAAFSIWFAQSTLAHADIFAAALTLWGLSFYFESLVRTSPTRNAIWAATLFALAALAKETAIVTPVALAGWELVTGARARKVRWTWVSVLAFPLLPLIAWYLYHLHKTGYMFGNPEFVRYNATATLDAKRVALSFYHRILHLVVHMNMWVATVLTTGALLLTPYAPERTQRIAKPAMTAIAVVLLANLLEFSVLGGALLTRYLLPCFPLLLLLYVSLWRHHFRQWWLLAAISFGGFVAAITVNPPYAFAPEDNLTYRDFVMLHQQAINIITQRYPQATVLTAWPAWTELMHPDLGYVKHPLKVAPIQNFSVEEVQAAARHPEKYDTALIFSTKYEPAAGRLNLGRPLEGEATRYFDFHRDLLPAEAAAVLHGEVVWQAQRNGEWAAVIRFPRAVDAAIAAPEKSKHL</sequence>
<gene>
    <name evidence="10" type="ORF">FTW19_18775</name>
</gene>
<evidence type="ECO:0000256" key="2">
    <source>
        <dbReference type="ARBA" id="ARBA00022475"/>
    </source>
</evidence>
<name>A0A5B9EN50_9BACT</name>
<dbReference type="GO" id="GO:0009103">
    <property type="term" value="P:lipopolysaccharide biosynthetic process"/>
    <property type="evidence" value="ECO:0007669"/>
    <property type="project" value="UniProtKB-ARBA"/>
</dbReference>
<keyword evidence="11" id="KW-1185">Reference proteome</keyword>
<dbReference type="GO" id="GO:0016763">
    <property type="term" value="F:pentosyltransferase activity"/>
    <property type="evidence" value="ECO:0007669"/>
    <property type="project" value="TreeGrafter"/>
</dbReference>
<feature type="transmembrane region" description="Helical" evidence="8">
    <location>
        <begin position="97"/>
        <end position="118"/>
    </location>
</feature>
<evidence type="ECO:0000256" key="8">
    <source>
        <dbReference type="SAM" id="Phobius"/>
    </source>
</evidence>
<evidence type="ECO:0000256" key="1">
    <source>
        <dbReference type="ARBA" id="ARBA00004651"/>
    </source>
</evidence>
<dbReference type="PANTHER" id="PTHR33908:SF11">
    <property type="entry name" value="MEMBRANE PROTEIN"/>
    <property type="match status" value="1"/>
</dbReference>
<proteinExistence type="predicted"/>
<dbReference type="Proteomes" id="UP000321820">
    <property type="component" value="Chromosome"/>
</dbReference>
<comment type="subcellular location">
    <subcellularLocation>
        <location evidence="1">Cell membrane</location>
        <topology evidence="1">Multi-pass membrane protein</topology>
    </subcellularLocation>
</comment>
<evidence type="ECO:0000313" key="10">
    <source>
        <dbReference type="EMBL" id="QEE31446.1"/>
    </source>
</evidence>
<evidence type="ECO:0000313" key="11">
    <source>
        <dbReference type="Proteomes" id="UP000321820"/>
    </source>
</evidence>
<evidence type="ECO:0000256" key="7">
    <source>
        <dbReference type="ARBA" id="ARBA00023136"/>
    </source>
</evidence>
<feature type="transmembrane region" description="Helical" evidence="8">
    <location>
        <begin position="70"/>
        <end position="91"/>
    </location>
</feature>
<dbReference type="InterPro" id="IPR050297">
    <property type="entry name" value="LipidA_mod_glycosyltrf_83"/>
</dbReference>
<accession>A0A5B9EN50</accession>
<dbReference type="PANTHER" id="PTHR33908">
    <property type="entry name" value="MANNOSYLTRANSFERASE YKCB-RELATED"/>
    <property type="match status" value="1"/>
</dbReference>
<feature type="transmembrane region" description="Helical" evidence="8">
    <location>
        <begin position="334"/>
        <end position="357"/>
    </location>
</feature>
<evidence type="ECO:0000256" key="5">
    <source>
        <dbReference type="ARBA" id="ARBA00022692"/>
    </source>
</evidence>
<feature type="transmembrane region" description="Helical" evidence="8">
    <location>
        <begin position="125"/>
        <end position="141"/>
    </location>
</feature>
<evidence type="ECO:0000256" key="3">
    <source>
        <dbReference type="ARBA" id="ARBA00022676"/>
    </source>
</evidence>
<dbReference type="OrthoDB" id="105783at2"/>
<organism evidence="10 11">
    <name type="scientific">Terriglobus albidus</name>
    <dbReference type="NCBI Taxonomy" id="1592106"/>
    <lineage>
        <taxon>Bacteria</taxon>
        <taxon>Pseudomonadati</taxon>
        <taxon>Acidobacteriota</taxon>
        <taxon>Terriglobia</taxon>
        <taxon>Terriglobales</taxon>
        <taxon>Acidobacteriaceae</taxon>
        <taxon>Terriglobus</taxon>
    </lineage>
</organism>
<protein>
    <submittedName>
        <fullName evidence="10">Glycosyltransferase family 39 protein</fullName>
    </submittedName>
</protein>
<evidence type="ECO:0000259" key="9">
    <source>
        <dbReference type="Pfam" id="PF13231"/>
    </source>
</evidence>
<feature type="transmembrane region" description="Helical" evidence="8">
    <location>
        <begin position="153"/>
        <end position="180"/>
    </location>
</feature>